<proteinExistence type="predicted"/>
<dbReference type="Gene3D" id="2.60.40.10">
    <property type="entry name" value="Immunoglobulins"/>
    <property type="match status" value="1"/>
</dbReference>
<evidence type="ECO:0000313" key="4">
    <source>
        <dbReference type="EMBL" id="KAK7841551.1"/>
    </source>
</evidence>
<dbReference type="PANTHER" id="PTHR47434">
    <property type="entry name" value="PROTEIN PTST HOMOLOG 3, CHLOROPLASTIC"/>
    <property type="match status" value="1"/>
</dbReference>
<feature type="region of interest" description="Disordered" evidence="2">
    <location>
        <begin position="156"/>
        <end position="192"/>
    </location>
</feature>
<comment type="caution">
    <text evidence="4">The sequence shown here is derived from an EMBL/GenBank/DDBJ whole genome shotgun (WGS) entry which is preliminary data.</text>
</comment>
<evidence type="ECO:0000313" key="5">
    <source>
        <dbReference type="Proteomes" id="UP000237347"/>
    </source>
</evidence>
<feature type="domain" description="AMP-activated protein kinase glycogen-binding" evidence="3">
    <location>
        <begin position="472"/>
        <end position="547"/>
    </location>
</feature>
<dbReference type="GO" id="GO:0009507">
    <property type="term" value="C:chloroplast"/>
    <property type="evidence" value="ECO:0007669"/>
    <property type="project" value="UniProtKB-ARBA"/>
</dbReference>
<name>A0AAW0KU45_QUESU</name>
<dbReference type="InterPro" id="IPR014756">
    <property type="entry name" value="Ig_E-set"/>
</dbReference>
<dbReference type="Pfam" id="PF16561">
    <property type="entry name" value="AMPK1_CBM"/>
    <property type="match status" value="1"/>
</dbReference>
<evidence type="ECO:0000259" key="3">
    <source>
        <dbReference type="Pfam" id="PF16561"/>
    </source>
</evidence>
<evidence type="ECO:0000256" key="2">
    <source>
        <dbReference type="SAM" id="MobiDB-lite"/>
    </source>
</evidence>
<protein>
    <submittedName>
        <fullName evidence="4">Protein ptst like protein 2</fullName>
    </submittedName>
</protein>
<dbReference type="EMBL" id="PKMF04000239">
    <property type="protein sequence ID" value="KAK7841551.1"/>
    <property type="molecule type" value="Genomic_DNA"/>
</dbReference>
<keyword evidence="5" id="KW-1185">Reference proteome</keyword>
<gene>
    <name evidence="4" type="primary">PTST2_0</name>
    <name evidence="4" type="ORF">CFP56_015339</name>
</gene>
<accession>A0AAW0KU45</accession>
<reference evidence="4 5" key="1">
    <citation type="journal article" date="2018" name="Sci. Data">
        <title>The draft genome sequence of cork oak.</title>
        <authorList>
            <person name="Ramos A.M."/>
            <person name="Usie A."/>
            <person name="Barbosa P."/>
            <person name="Barros P.M."/>
            <person name="Capote T."/>
            <person name="Chaves I."/>
            <person name="Simoes F."/>
            <person name="Abreu I."/>
            <person name="Carrasquinho I."/>
            <person name="Faro C."/>
            <person name="Guimaraes J.B."/>
            <person name="Mendonca D."/>
            <person name="Nobrega F."/>
            <person name="Rodrigues L."/>
            <person name="Saibo N.J.M."/>
            <person name="Varela M.C."/>
            <person name="Egas C."/>
            <person name="Matos J."/>
            <person name="Miguel C.M."/>
            <person name="Oliveira M.M."/>
            <person name="Ricardo C.P."/>
            <person name="Goncalves S."/>
        </authorList>
    </citation>
    <scope>NUCLEOTIDE SEQUENCE [LARGE SCALE GENOMIC DNA]</scope>
    <source>
        <strain evidence="5">cv. HL8</strain>
    </source>
</reference>
<feature type="coiled-coil region" evidence="1">
    <location>
        <begin position="358"/>
        <end position="472"/>
    </location>
</feature>
<organism evidence="4 5">
    <name type="scientific">Quercus suber</name>
    <name type="common">Cork oak</name>
    <dbReference type="NCBI Taxonomy" id="58331"/>
    <lineage>
        <taxon>Eukaryota</taxon>
        <taxon>Viridiplantae</taxon>
        <taxon>Streptophyta</taxon>
        <taxon>Embryophyta</taxon>
        <taxon>Tracheophyta</taxon>
        <taxon>Spermatophyta</taxon>
        <taxon>Magnoliopsida</taxon>
        <taxon>eudicotyledons</taxon>
        <taxon>Gunneridae</taxon>
        <taxon>Pentapetalae</taxon>
        <taxon>rosids</taxon>
        <taxon>fabids</taxon>
        <taxon>Fagales</taxon>
        <taxon>Fagaceae</taxon>
        <taxon>Quercus</taxon>
    </lineage>
</organism>
<feature type="compositionally biased region" description="Polar residues" evidence="2">
    <location>
        <begin position="156"/>
        <end position="176"/>
    </location>
</feature>
<feature type="region of interest" description="Disordered" evidence="2">
    <location>
        <begin position="265"/>
        <end position="297"/>
    </location>
</feature>
<dbReference type="InterPro" id="IPR013783">
    <property type="entry name" value="Ig-like_fold"/>
</dbReference>
<feature type="compositionally biased region" description="Polar residues" evidence="2">
    <location>
        <begin position="268"/>
        <end position="280"/>
    </location>
</feature>
<dbReference type="SUPFAM" id="SSF81296">
    <property type="entry name" value="E set domains"/>
    <property type="match status" value="1"/>
</dbReference>
<sequence>MLSLTTTTFCSCSRLLVSPNSGPQSRSLPSVVFVTDSRRRRKRRKTVQAHTQLVSSSFVAAKESCGGGFLGFQKPPGFVRRCVKWDSEEGDLALEGEILEFMKESKNPEAFPSKKELVEAGRMDLVDAIAKKGGWLLLGWDLSEEEDEVEQRKVQENVTACVSDSDSNGIRSSEPVSWSSVNHSQSASSSGRSLRYDLRNLHREMAAGDESGIEGILNRLERQRNLSFGFDLRSKGNGTSFPRIHAKDDRHLGTSIDATVAGLESSKRASLSSNKRNYNDSGGKLDQNRSYLDDDGLRNSMKPDTWRTWSNQRAGFSAANFEAAEIGFNATPMDGSRDETLELGGLASDPLNTRKEPISCHEINVNEIQTRLQHLELELTSVLHSVRSNAGQIMSQKGHESSSEELQKLSDALEFQENEIMDAQDRLRSIRAKLTILEGKMALAIIDAQKVVEEKQERIDDARRALQLLHTTCIVWPNSASEVLLAGSFDGWATQRKMEKSSTGIFSLNLKLYPGRYEIKFIVDGQWKVDPLRPIVKNNGYENNLLIIT</sequence>
<keyword evidence="1" id="KW-0175">Coiled coil</keyword>
<dbReference type="CDD" id="cd02859">
    <property type="entry name" value="E_set_AMPKbeta_like_N"/>
    <property type="match status" value="1"/>
</dbReference>
<evidence type="ECO:0000256" key="1">
    <source>
        <dbReference type="SAM" id="Coils"/>
    </source>
</evidence>
<dbReference type="AlphaFoldDB" id="A0AAW0KU45"/>
<dbReference type="InterPro" id="IPR032640">
    <property type="entry name" value="AMPK1_CBM"/>
</dbReference>
<dbReference type="Proteomes" id="UP000237347">
    <property type="component" value="Unassembled WGS sequence"/>
</dbReference>
<feature type="compositionally biased region" description="Low complexity" evidence="2">
    <location>
        <begin position="177"/>
        <end position="192"/>
    </location>
</feature>
<dbReference type="PANTHER" id="PTHR47434:SF1">
    <property type="entry name" value="PROTEIN PTST HOMOLOG 2, CHLOROPLASTIC"/>
    <property type="match status" value="1"/>
</dbReference>